<proteinExistence type="predicted"/>
<dbReference type="Proteomes" id="UP000281553">
    <property type="component" value="Unassembled WGS sequence"/>
</dbReference>
<organism evidence="1 2">
    <name type="scientific">Dibothriocephalus latus</name>
    <name type="common">Fish tapeworm</name>
    <name type="synonym">Diphyllobothrium latum</name>
    <dbReference type="NCBI Taxonomy" id="60516"/>
    <lineage>
        <taxon>Eukaryota</taxon>
        <taxon>Metazoa</taxon>
        <taxon>Spiralia</taxon>
        <taxon>Lophotrochozoa</taxon>
        <taxon>Platyhelminthes</taxon>
        <taxon>Cestoda</taxon>
        <taxon>Eucestoda</taxon>
        <taxon>Diphyllobothriidea</taxon>
        <taxon>Diphyllobothriidae</taxon>
        <taxon>Dibothriocephalus</taxon>
    </lineage>
</organism>
<reference evidence="1 2" key="1">
    <citation type="submission" date="2018-11" db="EMBL/GenBank/DDBJ databases">
        <authorList>
            <consortium name="Pathogen Informatics"/>
        </authorList>
    </citation>
    <scope>NUCLEOTIDE SEQUENCE [LARGE SCALE GENOMIC DNA]</scope>
</reference>
<dbReference type="EMBL" id="UYRU01046741">
    <property type="protein sequence ID" value="VDN09288.1"/>
    <property type="molecule type" value="Genomic_DNA"/>
</dbReference>
<dbReference type="AlphaFoldDB" id="A0A3P7LHD3"/>
<dbReference type="OrthoDB" id="6301107at2759"/>
<sequence length="112" mass="12713">MEWSMNPFAYGCINFVLAINAEKTVIKRQPALSAENMELRVNVNGIWLATVNKFANLECTISKNIKNDDSIANLTCRFGQDFEGLHLLYLIAAISRSGSLSEEKNWDARWEE</sequence>
<protein>
    <submittedName>
        <fullName evidence="1">Uncharacterized protein</fullName>
    </submittedName>
</protein>
<evidence type="ECO:0000313" key="2">
    <source>
        <dbReference type="Proteomes" id="UP000281553"/>
    </source>
</evidence>
<evidence type="ECO:0000313" key="1">
    <source>
        <dbReference type="EMBL" id="VDN09288.1"/>
    </source>
</evidence>
<gene>
    <name evidence="1" type="ORF">DILT_LOCUS5119</name>
</gene>
<keyword evidence="2" id="KW-1185">Reference proteome</keyword>
<accession>A0A3P7LHD3</accession>
<name>A0A3P7LHD3_DIBLA</name>